<evidence type="ECO:0000313" key="2">
    <source>
        <dbReference type="EMBL" id="EHM46430.1"/>
    </source>
</evidence>
<gene>
    <name evidence="2" type="ORF">HMPREF0454_00948</name>
</gene>
<organism evidence="2 3">
    <name type="scientific">Hafnia alvei ATCC 51873</name>
    <dbReference type="NCBI Taxonomy" id="1002364"/>
    <lineage>
        <taxon>Bacteria</taxon>
        <taxon>Pseudomonadati</taxon>
        <taxon>Pseudomonadota</taxon>
        <taxon>Gammaproteobacteria</taxon>
        <taxon>Enterobacterales</taxon>
        <taxon>Hafniaceae</taxon>
        <taxon>Hafnia</taxon>
    </lineage>
</organism>
<reference evidence="2 3" key="1">
    <citation type="submission" date="2011-08" db="EMBL/GenBank/DDBJ databases">
        <authorList>
            <person name="Weinstock G."/>
            <person name="Sodergren E."/>
            <person name="Clifton S."/>
            <person name="Fulton L."/>
            <person name="Fulton B."/>
            <person name="Courtney L."/>
            <person name="Fronick C."/>
            <person name="Harrison M."/>
            <person name="Strong C."/>
            <person name="Farmer C."/>
            <person name="Delahaunty K."/>
            <person name="Markovic C."/>
            <person name="Hall O."/>
            <person name="Minx P."/>
            <person name="Tomlinson C."/>
            <person name="Mitreva M."/>
            <person name="Hou S."/>
            <person name="Chen J."/>
            <person name="Wollam A."/>
            <person name="Pepin K.H."/>
            <person name="Johnson M."/>
            <person name="Bhonagiri V."/>
            <person name="Zhang X."/>
            <person name="Suruliraj S."/>
            <person name="Warren W."/>
            <person name="Chinwalla A."/>
            <person name="Mardis E.R."/>
            <person name="Wilson R.K."/>
        </authorList>
    </citation>
    <scope>NUCLEOTIDE SEQUENCE [LARGE SCALE GENOMIC DNA]</scope>
    <source>
        <strain evidence="2 3">ATCC 51873</strain>
    </source>
</reference>
<dbReference type="EMBL" id="AGCI01000013">
    <property type="protein sequence ID" value="EHM46430.1"/>
    <property type="molecule type" value="Genomic_DNA"/>
</dbReference>
<dbReference type="NCBIfam" id="NF007572">
    <property type="entry name" value="PRK10203.1"/>
    <property type="match status" value="1"/>
</dbReference>
<dbReference type="AlphaFoldDB" id="G9Y323"/>
<dbReference type="InterPro" id="IPR018961">
    <property type="entry name" value="DnaJ_homolog_subfam-C_membr-28"/>
</dbReference>
<feature type="domain" description="DnaJ homologue subfamily C member 28 conserved" evidence="1">
    <location>
        <begin position="32"/>
        <end position="97"/>
    </location>
</feature>
<proteinExistence type="predicted"/>
<protein>
    <recommendedName>
        <fullName evidence="1">DnaJ homologue subfamily C member 28 conserved domain-containing protein</fullName>
    </recommendedName>
</protein>
<name>G9Y323_HAFAL</name>
<comment type="caution">
    <text evidence="2">The sequence shown here is derived from an EMBL/GenBank/DDBJ whole genome shotgun (WGS) entry which is preliminary data.</text>
</comment>
<accession>G9Y323</accession>
<dbReference type="PANTHER" id="PTHR39158:SF1">
    <property type="entry name" value="DNAJ HOMOLOG SUBFAMILY C MEMBER 28"/>
    <property type="match status" value="1"/>
</dbReference>
<evidence type="ECO:0000259" key="1">
    <source>
        <dbReference type="Pfam" id="PF09350"/>
    </source>
</evidence>
<evidence type="ECO:0000313" key="3">
    <source>
        <dbReference type="Proteomes" id="UP000005959"/>
    </source>
</evidence>
<dbReference type="PANTHER" id="PTHR39158">
    <property type="entry name" value="OS08G0560600 PROTEIN"/>
    <property type="match status" value="1"/>
</dbReference>
<dbReference type="Pfam" id="PF09350">
    <property type="entry name" value="DJC28_CD"/>
    <property type="match status" value="1"/>
</dbReference>
<dbReference type="InterPro" id="IPR052573">
    <property type="entry name" value="DnaJ_C_subfamily_28"/>
</dbReference>
<dbReference type="PATRIC" id="fig|1002364.3.peg.870"/>
<sequence>MFLAYLFFFITILIKLYADVIGDKFMFLVDEWAERHINAALKRGELNNLSGEGKPLVLDDDSHVPAELRTGYRLLKNAGCLPPEIEQRNEAATIASILRGLSREHPDYSELNKKLALLEFRLQQAGMSTDFLHAEYAEHFAQRF</sequence>
<dbReference type="HOGENOM" id="CLU_129296_0_1_6"/>
<dbReference type="Proteomes" id="UP000005959">
    <property type="component" value="Unassembled WGS sequence"/>
</dbReference>